<evidence type="ECO:0008006" key="5">
    <source>
        <dbReference type="Google" id="ProtNLM"/>
    </source>
</evidence>
<proteinExistence type="predicted"/>
<evidence type="ECO:0000313" key="4">
    <source>
        <dbReference type="Proteomes" id="UP001597169"/>
    </source>
</evidence>
<keyword evidence="4" id="KW-1185">Reference proteome</keyword>
<feature type="compositionally biased region" description="Low complexity" evidence="1">
    <location>
        <begin position="112"/>
        <end position="125"/>
    </location>
</feature>
<evidence type="ECO:0000313" key="3">
    <source>
        <dbReference type="EMBL" id="MFD1130264.1"/>
    </source>
</evidence>
<accession>A0ABW3PTR4</accession>
<dbReference type="Proteomes" id="UP001597169">
    <property type="component" value="Unassembled WGS sequence"/>
</dbReference>
<keyword evidence="2" id="KW-0472">Membrane</keyword>
<keyword evidence="2" id="KW-1133">Transmembrane helix</keyword>
<keyword evidence="2" id="KW-0812">Transmembrane</keyword>
<feature type="region of interest" description="Disordered" evidence="1">
    <location>
        <begin position="87"/>
        <end position="165"/>
    </location>
</feature>
<feature type="compositionally biased region" description="Polar residues" evidence="1">
    <location>
        <begin position="87"/>
        <end position="111"/>
    </location>
</feature>
<feature type="transmembrane region" description="Helical" evidence="2">
    <location>
        <begin position="53"/>
        <end position="71"/>
    </location>
</feature>
<sequence>MTDQHEHWQERLKKGPFKEEPFTEEHKQRVIQTIQNLTPHSQHKPRPWQWRRMLLTLGISGAVLASVWWIIPNGAVTENIASLSDQAVETSQTESMDTEFDTSPNQKNNYNASSEASSPTSSSEQSTHKEEAAAETEDRSGSASEDVEEQLITQQGSATTGTTGSAESIAVSYSSFEDLLADSVLAAEIEVLDAQSDPYEVEVKDVLYSTTGVTPGEEIKLNYTGVKQGQENAHAEDSYNPPLTSGDHAILFLKKGGNSDPYYIAGVYQGNYMVQQGKVSSVGSQPSTEELELVQKDSGTSRFVIDMELTEFKDMLRTIAKK</sequence>
<organism evidence="3 4">
    <name type="scientific">Paenibacillus provencensis</name>
    <dbReference type="NCBI Taxonomy" id="441151"/>
    <lineage>
        <taxon>Bacteria</taxon>
        <taxon>Bacillati</taxon>
        <taxon>Bacillota</taxon>
        <taxon>Bacilli</taxon>
        <taxon>Bacillales</taxon>
        <taxon>Paenibacillaceae</taxon>
        <taxon>Paenibacillus</taxon>
    </lineage>
</organism>
<protein>
    <recommendedName>
        <fullName evidence="5">DUF4367 domain-containing protein</fullName>
    </recommendedName>
</protein>
<gene>
    <name evidence="3" type="ORF">ACFQ3J_19135</name>
</gene>
<dbReference type="RefSeq" id="WP_251583716.1">
    <property type="nucleotide sequence ID" value="NZ_JBHTKX010000003.1"/>
</dbReference>
<feature type="region of interest" description="Disordered" evidence="1">
    <location>
        <begin position="1"/>
        <end position="24"/>
    </location>
</feature>
<dbReference type="EMBL" id="JBHTKX010000003">
    <property type="protein sequence ID" value="MFD1130264.1"/>
    <property type="molecule type" value="Genomic_DNA"/>
</dbReference>
<evidence type="ECO:0000256" key="2">
    <source>
        <dbReference type="SAM" id="Phobius"/>
    </source>
</evidence>
<evidence type="ECO:0000256" key="1">
    <source>
        <dbReference type="SAM" id="MobiDB-lite"/>
    </source>
</evidence>
<name>A0ABW3PTR4_9BACL</name>
<feature type="compositionally biased region" description="Low complexity" evidence="1">
    <location>
        <begin position="153"/>
        <end position="165"/>
    </location>
</feature>
<comment type="caution">
    <text evidence="3">The sequence shown here is derived from an EMBL/GenBank/DDBJ whole genome shotgun (WGS) entry which is preliminary data.</text>
</comment>
<reference evidence="4" key="1">
    <citation type="journal article" date="2019" name="Int. J. Syst. Evol. Microbiol.">
        <title>The Global Catalogue of Microorganisms (GCM) 10K type strain sequencing project: providing services to taxonomists for standard genome sequencing and annotation.</title>
        <authorList>
            <consortium name="The Broad Institute Genomics Platform"/>
            <consortium name="The Broad Institute Genome Sequencing Center for Infectious Disease"/>
            <person name="Wu L."/>
            <person name="Ma J."/>
        </authorList>
    </citation>
    <scope>NUCLEOTIDE SEQUENCE [LARGE SCALE GENOMIC DNA]</scope>
    <source>
        <strain evidence="4">CCUG 53519</strain>
    </source>
</reference>
<feature type="compositionally biased region" description="Basic and acidic residues" evidence="1">
    <location>
        <begin position="126"/>
        <end position="140"/>
    </location>
</feature>